<feature type="chain" id="PRO_5046685457" evidence="1">
    <location>
        <begin position="22"/>
        <end position="205"/>
    </location>
</feature>
<evidence type="ECO:0000313" key="3">
    <source>
        <dbReference type="Proteomes" id="UP000216752"/>
    </source>
</evidence>
<accession>A0ABZ3IVD9</accession>
<name>A0ABZ3IVD9_9FIRM</name>
<keyword evidence="3" id="KW-1185">Reference proteome</keyword>
<proteinExistence type="predicted"/>
<dbReference type="Proteomes" id="UP000216752">
    <property type="component" value="Chromosome"/>
</dbReference>
<gene>
    <name evidence="2" type="ORF">SPSIL_056230</name>
</gene>
<feature type="signal peptide" evidence="1">
    <location>
        <begin position="1"/>
        <end position="21"/>
    </location>
</feature>
<dbReference type="RefSeq" id="WP_094607836.1">
    <property type="nucleotide sequence ID" value="NZ_CP155573.1"/>
</dbReference>
<protein>
    <submittedName>
        <fullName evidence="2">Uncharacterized protein</fullName>
    </submittedName>
</protein>
<keyword evidence="1" id="KW-0732">Signal</keyword>
<dbReference type="EMBL" id="CP155573">
    <property type="protein sequence ID" value="XFO69389.1"/>
    <property type="molecule type" value="Genomic_DNA"/>
</dbReference>
<sequence length="205" mass="22789">MKRFLYLNFILIFLLTLTVSAEPLNIAAELSNVQSLQNMQTGIYAISEEVLNTYFADIAANNPKVKNATIAILKNNKIILTTTIEKTGTVRLTCTIKEFYFDKDNALLKMHIDKKELLGSSITSWFMNQMSLGFITDLYGNPLAQANINSKVNGNTIDIDLKPFATSLFTTGIGQTIGDQLIISNVTTEDKTLYLHTNLAVTLLK</sequence>
<evidence type="ECO:0000256" key="1">
    <source>
        <dbReference type="SAM" id="SignalP"/>
    </source>
</evidence>
<evidence type="ECO:0000313" key="2">
    <source>
        <dbReference type="EMBL" id="XFO69389.1"/>
    </source>
</evidence>
<organism evidence="2 3">
    <name type="scientific">Sporomusa silvacetica DSM 10669</name>
    <dbReference type="NCBI Taxonomy" id="1123289"/>
    <lineage>
        <taxon>Bacteria</taxon>
        <taxon>Bacillati</taxon>
        <taxon>Bacillota</taxon>
        <taxon>Negativicutes</taxon>
        <taxon>Selenomonadales</taxon>
        <taxon>Sporomusaceae</taxon>
        <taxon>Sporomusa</taxon>
    </lineage>
</organism>
<reference evidence="2" key="1">
    <citation type="submission" date="2024-05" db="EMBL/GenBank/DDBJ databases">
        <title>Isolation and characterization of Sporomusa carbonis sp. nov., a carboxydotrophic hydrogenogen in the genus of Sporomusa isolated from a charcoal burning pile.</title>
        <authorList>
            <person name="Boeer T."/>
            <person name="Rosenbaum F."/>
            <person name="Eysell L."/>
            <person name="Mueller V."/>
            <person name="Daniel R."/>
            <person name="Poehlein A."/>
        </authorList>
    </citation>
    <scope>NUCLEOTIDE SEQUENCE [LARGE SCALE GENOMIC DNA]</scope>
    <source>
        <strain evidence="2">DSM 10669</strain>
    </source>
</reference>